<reference evidence="2 3" key="1">
    <citation type="submission" date="2009-08" db="EMBL/GenBank/DDBJ databases">
        <authorList>
            <person name="Weinstock G."/>
            <person name="Sodergren E."/>
            <person name="Clifton S."/>
            <person name="Fulton L."/>
            <person name="Fulton B."/>
            <person name="Courtney L."/>
            <person name="Fronick C."/>
            <person name="Harrison M."/>
            <person name="Strong C."/>
            <person name="Farmer C."/>
            <person name="Delahaunty K."/>
            <person name="Markovic C."/>
            <person name="Hall O."/>
            <person name="Minx P."/>
            <person name="Tomlinson C."/>
            <person name="Mitreva M."/>
            <person name="Nelson J."/>
            <person name="Hou S."/>
            <person name="Wollam A."/>
            <person name="Pepin K.H."/>
            <person name="Johnson M."/>
            <person name="Bhonagiri V."/>
            <person name="Nash W.E."/>
            <person name="Warren W."/>
            <person name="Chinwalla A."/>
            <person name="Mardis E.R."/>
            <person name="Wilson R.K."/>
        </authorList>
    </citation>
    <scope>NUCLEOTIDE SEQUENCE [LARGE SCALE GENOMIC DNA]</scope>
    <source>
        <strain evidence="2 3">L1-82</strain>
    </source>
</reference>
<dbReference type="HOGENOM" id="CLU_2901437_0_0_9"/>
<evidence type="ECO:0000256" key="1">
    <source>
        <dbReference type="SAM" id="Phobius"/>
    </source>
</evidence>
<dbReference type="Proteomes" id="UP000004828">
    <property type="component" value="Unassembled WGS sequence"/>
</dbReference>
<keyword evidence="1" id="KW-0812">Transmembrane</keyword>
<keyword evidence="1" id="KW-0472">Membrane</keyword>
<dbReference type="AlphaFoldDB" id="C7G7Y3"/>
<protein>
    <submittedName>
        <fullName evidence="2">Uncharacterized protein</fullName>
    </submittedName>
</protein>
<comment type="caution">
    <text evidence="2">The sequence shown here is derived from an EMBL/GenBank/DDBJ whole genome shotgun (WGS) entry which is preliminary data.</text>
</comment>
<proteinExistence type="predicted"/>
<gene>
    <name evidence="2" type="ORF">ROSINTL182_06006</name>
</gene>
<name>C7G7Y3_9FIRM</name>
<keyword evidence="1" id="KW-1133">Transmembrane helix</keyword>
<evidence type="ECO:0000313" key="3">
    <source>
        <dbReference type="Proteomes" id="UP000004828"/>
    </source>
</evidence>
<accession>C7G7Y3</accession>
<feature type="transmembrane region" description="Helical" evidence="1">
    <location>
        <begin position="33"/>
        <end position="53"/>
    </location>
</feature>
<dbReference type="EMBL" id="ABYJ02000047">
    <property type="protein sequence ID" value="EEV02088.1"/>
    <property type="molecule type" value="Genomic_DNA"/>
</dbReference>
<organism evidence="2 3">
    <name type="scientific">Roseburia intestinalis L1-82</name>
    <dbReference type="NCBI Taxonomy" id="536231"/>
    <lineage>
        <taxon>Bacteria</taxon>
        <taxon>Bacillati</taxon>
        <taxon>Bacillota</taxon>
        <taxon>Clostridia</taxon>
        <taxon>Lachnospirales</taxon>
        <taxon>Lachnospiraceae</taxon>
        <taxon>Roseburia</taxon>
    </lineage>
</organism>
<evidence type="ECO:0000313" key="2">
    <source>
        <dbReference type="EMBL" id="EEV02088.1"/>
    </source>
</evidence>
<sequence>MYIQPVTEQSRIVIFSPFLPHEKGDSPSYFYHFFRNDLTVLYYSLSLCLIYALKQRLQVFFL</sequence>